<reference evidence="2 3" key="1">
    <citation type="submission" date="2019-12" db="EMBL/GenBank/DDBJ databases">
        <title>Auraticoccus cholistani sp. nov., an actinomycete isolated from soil of Cholistan desert.</title>
        <authorList>
            <person name="Cheema M.T."/>
        </authorList>
    </citation>
    <scope>NUCLEOTIDE SEQUENCE [LARGE SCALE GENOMIC DNA]</scope>
    <source>
        <strain evidence="2 3">F435</strain>
    </source>
</reference>
<feature type="transmembrane region" description="Helical" evidence="1">
    <location>
        <begin position="6"/>
        <end position="29"/>
    </location>
</feature>
<dbReference type="EMBL" id="WPCU01000009">
    <property type="protein sequence ID" value="MVA76940.1"/>
    <property type="molecule type" value="Genomic_DNA"/>
</dbReference>
<proteinExistence type="predicted"/>
<dbReference type="AlphaFoldDB" id="A0A6A9V1D8"/>
<keyword evidence="1" id="KW-1133">Transmembrane helix</keyword>
<evidence type="ECO:0000313" key="2">
    <source>
        <dbReference type="EMBL" id="MVA76940.1"/>
    </source>
</evidence>
<comment type="caution">
    <text evidence="2">The sequence shown here is derived from an EMBL/GenBank/DDBJ whole genome shotgun (WGS) entry which is preliminary data.</text>
</comment>
<dbReference type="RefSeq" id="WP_156610898.1">
    <property type="nucleotide sequence ID" value="NZ_WPCU01000009.1"/>
</dbReference>
<keyword evidence="1" id="KW-0472">Membrane</keyword>
<keyword evidence="3" id="KW-1185">Reference proteome</keyword>
<protein>
    <recommendedName>
        <fullName evidence="4">Pilus assembly protein TadE</fullName>
    </recommendedName>
</protein>
<dbReference type="Proteomes" id="UP000435304">
    <property type="component" value="Unassembled WGS sequence"/>
</dbReference>
<name>A0A6A9V1D8_9ACTN</name>
<accession>A0A6A9V1D8</accession>
<sequence length="108" mass="10900">MVTAELAVGVLASVVLTVLLAGTLGLVGVELTNRAVASEVAELVARGDRDAAEQVRRRAGGPVRVTVETSPGGVVVTASCTVDPVGRLGPEVTLSSVARVSWQPGEAP</sequence>
<keyword evidence="1" id="KW-0812">Transmembrane</keyword>
<evidence type="ECO:0000256" key="1">
    <source>
        <dbReference type="SAM" id="Phobius"/>
    </source>
</evidence>
<evidence type="ECO:0008006" key="4">
    <source>
        <dbReference type="Google" id="ProtNLM"/>
    </source>
</evidence>
<organism evidence="2 3">
    <name type="scientific">Auraticoccus cholistanensis</name>
    <dbReference type="NCBI Taxonomy" id="2656650"/>
    <lineage>
        <taxon>Bacteria</taxon>
        <taxon>Bacillati</taxon>
        <taxon>Actinomycetota</taxon>
        <taxon>Actinomycetes</taxon>
        <taxon>Propionibacteriales</taxon>
        <taxon>Propionibacteriaceae</taxon>
        <taxon>Auraticoccus</taxon>
    </lineage>
</organism>
<gene>
    <name evidence="2" type="ORF">GC722_13035</name>
</gene>
<evidence type="ECO:0000313" key="3">
    <source>
        <dbReference type="Proteomes" id="UP000435304"/>
    </source>
</evidence>